<sequence length="414" mass="43789">MSSHAPSDAGTAGPSTGESNGQAAPKSIRGQARTKQKRKRVKKTVNHKIFGPIPGIPLSKQWDNRKQCSASGCHAHPVMGIVGSKEHGAYSIALSGGKYEDNVDDGDLILYTGCGGKPEDVNYGASAEQVRDQTFASVGNAALLRSKETQRPVRVVRGPNDKSRWAPLEGCRYDGDYIVETASLVKGKAGHLICQFGLRRIPGQLAIPEIDPAIKQEASKRKRRATRRSRLSAGSSSAAQSLDVASQHALQKSAQLPEGSSLLTSLPENEPSTSGEHAQPLDGANDRAIPWLEREASPTEQDEFLSHYHSDEAVEVLSDDAEDDEVCATPNSAPCGVKSRGVGVDADLDPNVGVGASSSSTTSTPIIPVKRLLEDDAPISPRMPTMVSRDVTPISEGCGGPTSAEAPTKPSEGF</sequence>
<dbReference type="PANTHER" id="PTHR14140:SF27">
    <property type="entry name" value="OS04G0289800 PROTEIN"/>
    <property type="match status" value="1"/>
</dbReference>
<dbReference type="Gene3D" id="2.30.280.10">
    <property type="entry name" value="SRA-YDG"/>
    <property type="match status" value="1"/>
</dbReference>
<feature type="compositionally biased region" description="Polar residues" evidence="3">
    <location>
        <begin position="261"/>
        <end position="276"/>
    </location>
</feature>
<keyword evidence="6" id="KW-1185">Reference proteome</keyword>
<dbReference type="EMBL" id="KB445806">
    <property type="protein sequence ID" value="EMD33378.1"/>
    <property type="molecule type" value="Genomic_DNA"/>
</dbReference>
<feature type="region of interest" description="Disordered" evidence="3">
    <location>
        <begin position="375"/>
        <end position="414"/>
    </location>
</feature>
<dbReference type="Proteomes" id="UP000016930">
    <property type="component" value="Unassembled WGS sequence"/>
</dbReference>
<dbReference type="SUPFAM" id="SSF88697">
    <property type="entry name" value="PUA domain-like"/>
    <property type="match status" value="1"/>
</dbReference>
<organism evidence="5 6">
    <name type="scientific">Ceriporiopsis subvermispora (strain B)</name>
    <name type="common">White-rot fungus</name>
    <name type="synonym">Gelatoporia subvermispora</name>
    <dbReference type="NCBI Taxonomy" id="914234"/>
    <lineage>
        <taxon>Eukaryota</taxon>
        <taxon>Fungi</taxon>
        <taxon>Dikarya</taxon>
        <taxon>Basidiomycota</taxon>
        <taxon>Agaricomycotina</taxon>
        <taxon>Agaricomycetes</taxon>
        <taxon>Polyporales</taxon>
        <taxon>Gelatoporiaceae</taxon>
        <taxon>Gelatoporia</taxon>
    </lineage>
</organism>
<dbReference type="GO" id="GO:0016567">
    <property type="term" value="P:protein ubiquitination"/>
    <property type="evidence" value="ECO:0007669"/>
    <property type="project" value="TreeGrafter"/>
</dbReference>
<dbReference type="GO" id="GO:0044027">
    <property type="term" value="P:negative regulation of gene expression via chromosomal CpG island methylation"/>
    <property type="evidence" value="ECO:0007669"/>
    <property type="project" value="TreeGrafter"/>
</dbReference>
<dbReference type="OrthoDB" id="2270193at2759"/>
<dbReference type="GO" id="GO:0061630">
    <property type="term" value="F:ubiquitin protein ligase activity"/>
    <property type="evidence" value="ECO:0007669"/>
    <property type="project" value="TreeGrafter"/>
</dbReference>
<proteinExistence type="predicted"/>
<evidence type="ECO:0000256" key="1">
    <source>
        <dbReference type="ARBA" id="ARBA00023242"/>
    </source>
</evidence>
<evidence type="ECO:0000259" key="4">
    <source>
        <dbReference type="PROSITE" id="PS51015"/>
    </source>
</evidence>
<evidence type="ECO:0000313" key="6">
    <source>
        <dbReference type="Proteomes" id="UP000016930"/>
    </source>
</evidence>
<feature type="domain" description="YDG" evidence="4">
    <location>
        <begin position="51"/>
        <end position="200"/>
    </location>
</feature>
<feature type="compositionally biased region" description="Basic residues" evidence="3">
    <location>
        <begin position="220"/>
        <end position="230"/>
    </location>
</feature>
<keyword evidence="1 2" id="KW-0539">Nucleus</keyword>
<gene>
    <name evidence="5" type="ORF">CERSUDRAFT_117990</name>
</gene>
<dbReference type="InterPro" id="IPR003105">
    <property type="entry name" value="SRA_YDG"/>
</dbReference>
<feature type="compositionally biased region" description="Polar residues" evidence="3">
    <location>
        <begin position="13"/>
        <end position="22"/>
    </location>
</feature>
<dbReference type="STRING" id="914234.M2Q942"/>
<name>M2Q942_CERS8</name>
<dbReference type="InterPro" id="IPR036987">
    <property type="entry name" value="SRA-YDG_sf"/>
</dbReference>
<dbReference type="HOGENOM" id="CLU_663921_0_0_1"/>
<dbReference type="PANTHER" id="PTHR14140">
    <property type="entry name" value="E3 UBIQUITIN-PROTEIN LIGASE UHRF-RELATED"/>
    <property type="match status" value="1"/>
</dbReference>
<accession>M2Q942</accession>
<dbReference type="Pfam" id="PF02182">
    <property type="entry name" value="SAD_SRA"/>
    <property type="match status" value="1"/>
</dbReference>
<feature type="compositionally biased region" description="Basic residues" evidence="3">
    <location>
        <begin position="32"/>
        <end position="44"/>
    </location>
</feature>
<dbReference type="GO" id="GO:0005634">
    <property type="term" value="C:nucleus"/>
    <property type="evidence" value="ECO:0007669"/>
    <property type="project" value="UniProtKB-SubCell"/>
</dbReference>
<dbReference type="InterPro" id="IPR015947">
    <property type="entry name" value="PUA-like_sf"/>
</dbReference>
<protein>
    <recommendedName>
        <fullName evidence="4">YDG domain-containing protein</fullName>
    </recommendedName>
</protein>
<evidence type="ECO:0000256" key="3">
    <source>
        <dbReference type="SAM" id="MobiDB-lite"/>
    </source>
</evidence>
<evidence type="ECO:0000256" key="2">
    <source>
        <dbReference type="PROSITE-ProRule" id="PRU00358"/>
    </source>
</evidence>
<evidence type="ECO:0000313" key="5">
    <source>
        <dbReference type="EMBL" id="EMD33378.1"/>
    </source>
</evidence>
<dbReference type="AlphaFoldDB" id="M2Q942"/>
<comment type="subcellular location">
    <subcellularLocation>
        <location evidence="2">Nucleus</location>
    </subcellularLocation>
</comment>
<feature type="region of interest" description="Disordered" evidence="3">
    <location>
        <begin position="216"/>
        <end position="283"/>
    </location>
</feature>
<dbReference type="PROSITE" id="PS51015">
    <property type="entry name" value="YDG"/>
    <property type="match status" value="1"/>
</dbReference>
<dbReference type="InterPro" id="IPR045134">
    <property type="entry name" value="UHRF1/2-like"/>
</dbReference>
<dbReference type="SMART" id="SM00466">
    <property type="entry name" value="SRA"/>
    <property type="match status" value="1"/>
</dbReference>
<feature type="region of interest" description="Disordered" evidence="3">
    <location>
        <begin position="1"/>
        <end position="44"/>
    </location>
</feature>
<reference evidence="5 6" key="1">
    <citation type="journal article" date="2012" name="Proc. Natl. Acad. Sci. U.S.A.">
        <title>Comparative genomics of Ceriporiopsis subvermispora and Phanerochaete chrysosporium provide insight into selective ligninolysis.</title>
        <authorList>
            <person name="Fernandez-Fueyo E."/>
            <person name="Ruiz-Duenas F.J."/>
            <person name="Ferreira P."/>
            <person name="Floudas D."/>
            <person name="Hibbett D.S."/>
            <person name="Canessa P."/>
            <person name="Larrondo L.F."/>
            <person name="James T.Y."/>
            <person name="Seelenfreund D."/>
            <person name="Lobos S."/>
            <person name="Polanco R."/>
            <person name="Tello M."/>
            <person name="Honda Y."/>
            <person name="Watanabe T."/>
            <person name="Watanabe T."/>
            <person name="Ryu J.S."/>
            <person name="Kubicek C.P."/>
            <person name="Schmoll M."/>
            <person name="Gaskell J."/>
            <person name="Hammel K.E."/>
            <person name="St John F.J."/>
            <person name="Vanden Wymelenberg A."/>
            <person name="Sabat G."/>
            <person name="Splinter BonDurant S."/>
            <person name="Syed K."/>
            <person name="Yadav J.S."/>
            <person name="Doddapaneni H."/>
            <person name="Subramanian V."/>
            <person name="Lavin J.L."/>
            <person name="Oguiza J.A."/>
            <person name="Perez G."/>
            <person name="Pisabarro A.G."/>
            <person name="Ramirez L."/>
            <person name="Santoyo F."/>
            <person name="Master E."/>
            <person name="Coutinho P.M."/>
            <person name="Henrissat B."/>
            <person name="Lombard V."/>
            <person name="Magnuson J.K."/>
            <person name="Kuees U."/>
            <person name="Hori C."/>
            <person name="Igarashi K."/>
            <person name="Samejima M."/>
            <person name="Held B.W."/>
            <person name="Barry K.W."/>
            <person name="LaButti K.M."/>
            <person name="Lapidus A."/>
            <person name="Lindquist E.A."/>
            <person name="Lucas S.M."/>
            <person name="Riley R."/>
            <person name="Salamov A.A."/>
            <person name="Hoffmeister D."/>
            <person name="Schwenk D."/>
            <person name="Hadar Y."/>
            <person name="Yarden O."/>
            <person name="de Vries R.P."/>
            <person name="Wiebenga A."/>
            <person name="Stenlid J."/>
            <person name="Eastwood D."/>
            <person name="Grigoriev I.V."/>
            <person name="Berka R.M."/>
            <person name="Blanchette R.A."/>
            <person name="Kersten P."/>
            <person name="Martinez A.T."/>
            <person name="Vicuna R."/>
            <person name="Cullen D."/>
        </authorList>
    </citation>
    <scope>NUCLEOTIDE SEQUENCE [LARGE SCALE GENOMIC DNA]</scope>
    <source>
        <strain evidence="5 6">B</strain>
    </source>
</reference>